<dbReference type="InterPro" id="IPR031331">
    <property type="entry name" value="NEUT/ALK_ceramidase_C"/>
</dbReference>
<dbReference type="GO" id="GO:0016020">
    <property type="term" value="C:membrane"/>
    <property type="evidence" value="ECO:0007669"/>
    <property type="project" value="GOC"/>
</dbReference>
<dbReference type="GO" id="GO:0046514">
    <property type="term" value="P:ceramide catabolic process"/>
    <property type="evidence" value="ECO:0007669"/>
    <property type="project" value="InterPro"/>
</dbReference>
<evidence type="ECO:0000256" key="2">
    <source>
        <dbReference type="ARBA" id="ARBA00011891"/>
    </source>
</evidence>
<name>A0A1I8HRW9_9PLAT</name>
<dbReference type="Pfam" id="PF04734">
    <property type="entry name" value="Ceramidase_alk"/>
    <property type="match status" value="1"/>
</dbReference>
<comment type="similarity">
    <text evidence="1">Belongs to the neutral ceramidase family.</text>
</comment>
<feature type="compositionally biased region" description="Low complexity" evidence="7">
    <location>
        <begin position="697"/>
        <end position="712"/>
    </location>
</feature>
<feature type="binding site" evidence="6">
    <location>
        <position position="1549"/>
    </location>
    <ligand>
        <name>Zn(2+)</name>
        <dbReference type="ChEBI" id="CHEBI:29105"/>
    </ligand>
</feature>
<dbReference type="PANTHER" id="PTHR12670">
    <property type="entry name" value="CERAMIDASE"/>
    <property type="match status" value="1"/>
</dbReference>
<feature type="compositionally biased region" description="Low complexity" evidence="7">
    <location>
        <begin position="175"/>
        <end position="194"/>
    </location>
</feature>
<evidence type="ECO:0000256" key="4">
    <source>
        <dbReference type="ARBA" id="ARBA00022801"/>
    </source>
</evidence>
<feature type="active site" description="Nucleophile" evidence="5">
    <location>
        <position position="1374"/>
    </location>
</feature>
<dbReference type="GO" id="GO:0005576">
    <property type="term" value="C:extracellular region"/>
    <property type="evidence" value="ECO:0007669"/>
    <property type="project" value="TreeGrafter"/>
</dbReference>
<feature type="region of interest" description="Disordered" evidence="7">
    <location>
        <begin position="780"/>
        <end position="855"/>
    </location>
</feature>
<sequence length="1813" mass="195835">MNQSHLHPQLQGYPADAAYYQSFIANSSHFPHSPAVSQMSFVKVPIPFSNLVYHPYHLLPPHQDMSAAALSQEQQQQQQQQQQQHQQMLLGMQEQDHQHHYQYYQAYPPAAAQHHHHPGTSGAVPVSSQSGAAAYMYATPDMYTTASGYLPQHPQSVPAVSLNHQHQLHQHHLHQLQQQQQQQHQQQQQQHQQQQAPGNVWAYVCTLSELKDEANLEKAYNFLHHLSQNRVTAEEWSEAIKAKSVIFKVDGDRLKKKTCPILRIQGRNQEKINTQCDDIKQKPSQRYRVQDSHQLSQLREFFFDFLPTELKQLNVHPPEQLVVDFASVLVIYRDSDSFEQVNSLLPQLAFTKLCLGPDSNAVANASDSVAIDDPVEGAKRTWESRLTRCNCNPLSLYAVPGKWQSYPLVSDAQWELNQTGTIMSTTFNVKDVRQTRPEHLLKDLPANTAASSVAAPTVAAAATTVSSTSSAATTVSTAALEPLVLEPPASLQQQQQPQHVSAEHYTGSPIMTPAGAQETSAAVNAPPQPPQQQPQQPMHHPPPTHHHQQPPMAPPNYSGMQPHQPQGYMTGPMPLGHNNNKRHIPDHSGRAARCIREQQPPPPPQMHGAGGGRHHGPPGNPPGGPNSNPSDTGNRNYPPSASSRGGGGGPPSRPGIGRGGRGGPYRGRGRGGGGGEYGGYGHGGGHHQQPAGPPDPEQQQQQQQQPAAPVPAGTSYAAALKKSVPPPQSVPGKPDGVQQSNIVDDSAAAVGAASSPSSNAGATAPVGGVRRAVASAVVVASASTAATDSGLGETSSSDRESGSAGGGAFDQQQQQQQHRPSYRGGGKSGYHQSYRGGGGGGGFPQRSGGGRGGFRGSVLISDLRHHRSTPLIQSQSLVNSLRMQSISASSSGVSLGASVTARMSSYSCVAQLAPSSTHTHPGTYALDPTGTPPSYLPDRIPHARGLNVTAPRPRRDCSSGRCDWSLSRCNKLYSSCSADGEGKRPHNFFHWRARIRPTSEHEVHVGHAKPPQRVPQAFDYAFPRKSALGSGRSAPLDERRQGFCWRRRPRSSSAPPEAYTSAVSNRLMPQESLLPGDDDRRRTRSRRVTTEAAAMLLLSVATVLVVLTSSTAVQAQGLEAGVGYADITGPAGEVPMMGYAEASQKTAGIHMRLFARAFAFRDAEGRSAAFVNVDAGMISPMMKLKVIEILKSKLGSTYTEANVLLSATHTHSGPGGYHGYTLYAISTLGYFADTFNTLANGIARSIELAHAALRPTKLQFNSGQLANSGVNRSPASYLLNPESERARYEHNTDRDMTVVKLVDANSGKPFGMLNWFAVHPTSMNNTNLLISGDNKGWAAQAFERFMDYQAGTNTLPGGQRFVASFANANEGDVSPNTDGPRCMDTGEPCDIATSTCGGKAKHCVASGPGKDMLESTRIIGLKQFGRAMLAVDSVSYSHQYVDMSNQQLTVNGRRVRTCPPAMGFSFAAGTTDGPGGFDFTQGDTSGNPFWNLVRGILSKPNQEQINCHSPKPILLNTGYMTFPTDWQPKVIETQLLKIGPLVIVALPGEFTTMSGRRVREAVQKALADNGMTGAKVVLSGVSNLYSSYVTTFEEYQAQRYEAASTIFGPHTLSAYVQQFGKLAAALATNTAVQSEIHPPNNLGSIKGWSFVSPIVYDSVGINRNFGDVVQQPASSYSAGQTVSAKFRTGHPRNNMMLGGTFLLVQKKTENGGWVDICNDACVETRFSWVRTNGVLGRSEAHIEWDIPACAQPGIYRLKHFGWYKPVLIWESPKSFSGTTNEFTVKNSSLRRFLRRTGYTIDVINGKIGGGCLL</sequence>
<dbReference type="WBParaSite" id="maker-uti_cns_0007443-snap-gene-0.1-mRNA-1">
    <property type="protein sequence ID" value="maker-uti_cns_0007443-snap-gene-0.1-mRNA-1"/>
    <property type="gene ID" value="maker-uti_cns_0007443-snap-gene-0.1"/>
</dbReference>
<feature type="compositionally biased region" description="Gly residues" evidence="7">
    <location>
        <begin position="644"/>
        <end position="683"/>
    </location>
</feature>
<dbReference type="Pfam" id="PF17048">
    <property type="entry name" value="Ceramidse_alk_C"/>
    <property type="match status" value="1"/>
</dbReference>
<dbReference type="InterPro" id="IPR006823">
    <property type="entry name" value="Ceramidase_alk"/>
</dbReference>
<keyword evidence="6" id="KW-0479">Metal-binding</keyword>
<feature type="region of interest" description="Disordered" evidence="7">
    <location>
        <begin position="489"/>
        <end position="765"/>
    </location>
</feature>
<feature type="region of interest" description="Disordered" evidence="7">
    <location>
        <begin position="67"/>
        <end position="88"/>
    </location>
</feature>
<evidence type="ECO:0000259" key="8">
    <source>
        <dbReference type="Pfam" id="PF04734"/>
    </source>
</evidence>
<feature type="compositionally biased region" description="Low complexity" evidence="7">
    <location>
        <begin position="746"/>
        <end position="765"/>
    </location>
</feature>
<evidence type="ECO:0000259" key="9">
    <source>
        <dbReference type="Pfam" id="PF17048"/>
    </source>
</evidence>
<keyword evidence="10" id="KW-1185">Reference proteome</keyword>
<dbReference type="GO" id="GO:0017040">
    <property type="term" value="F:N-acylsphingosine amidohydrolase activity"/>
    <property type="evidence" value="ECO:0007669"/>
    <property type="project" value="UniProtKB-EC"/>
</dbReference>
<dbReference type="GO" id="GO:0042759">
    <property type="term" value="P:long-chain fatty acid biosynthetic process"/>
    <property type="evidence" value="ECO:0007669"/>
    <property type="project" value="TreeGrafter"/>
</dbReference>
<feature type="binding site" evidence="6">
    <location>
        <position position="1319"/>
    </location>
    <ligand>
        <name>Zn(2+)</name>
        <dbReference type="ChEBI" id="CHEBI:29105"/>
    </ligand>
</feature>
<evidence type="ECO:0000313" key="11">
    <source>
        <dbReference type="WBParaSite" id="maker-uti_cns_0007443-snap-gene-0.1-mRNA-1"/>
    </source>
</evidence>
<feature type="compositionally biased region" description="Low complexity" evidence="7">
    <location>
        <begin position="72"/>
        <end position="88"/>
    </location>
</feature>
<accession>A0A1I8HRW9</accession>
<feature type="compositionally biased region" description="Gly residues" evidence="7">
    <location>
        <begin position="835"/>
        <end position="855"/>
    </location>
</feature>
<dbReference type="InterPro" id="IPR031329">
    <property type="entry name" value="NEUT/ALK_ceramidase_N"/>
</dbReference>
<feature type="region of interest" description="Disordered" evidence="7">
    <location>
        <begin position="163"/>
        <end position="194"/>
    </location>
</feature>
<evidence type="ECO:0000256" key="6">
    <source>
        <dbReference type="PIRSR" id="PIRSR606823-2"/>
    </source>
</evidence>
<evidence type="ECO:0000256" key="1">
    <source>
        <dbReference type="ARBA" id="ARBA00009835"/>
    </source>
</evidence>
<dbReference type="InterPro" id="IPR038445">
    <property type="entry name" value="NCDase_C_sf"/>
</dbReference>
<dbReference type="GO" id="GO:0046512">
    <property type="term" value="P:sphingosine biosynthetic process"/>
    <property type="evidence" value="ECO:0007669"/>
    <property type="project" value="TreeGrafter"/>
</dbReference>
<comment type="cofactor">
    <cofactor evidence="6">
        <name>Zn(2+)</name>
        <dbReference type="ChEBI" id="CHEBI:29105"/>
    </cofactor>
    <text evidence="6">Binds 1 zinc ion per subunit.</text>
</comment>
<keyword evidence="4" id="KW-0378">Hydrolase</keyword>
<protein>
    <recommendedName>
        <fullName evidence="3">Neutral ceramidase</fullName>
        <ecNumber evidence="2">3.5.1.23</ecNumber>
    </recommendedName>
</protein>
<reference evidence="11" key="1">
    <citation type="submission" date="2016-11" db="UniProtKB">
        <authorList>
            <consortium name="WormBaseParasite"/>
        </authorList>
    </citation>
    <scope>IDENTIFICATION</scope>
</reference>
<evidence type="ECO:0000256" key="3">
    <source>
        <dbReference type="ARBA" id="ARBA00019235"/>
    </source>
</evidence>
<keyword evidence="6" id="KW-0862">Zinc</keyword>
<proteinExistence type="inferred from homology"/>
<feature type="region of interest" description="Disordered" evidence="7">
    <location>
        <begin position="1028"/>
        <end position="1085"/>
    </location>
</feature>
<evidence type="ECO:0000313" key="10">
    <source>
        <dbReference type="Proteomes" id="UP000095280"/>
    </source>
</evidence>
<organism evidence="10 11">
    <name type="scientific">Macrostomum lignano</name>
    <dbReference type="NCBI Taxonomy" id="282301"/>
    <lineage>
        <taxon>Eukaryota</taxon>
        <taxon>Metazoa</taxon>
        <taxon>Spiralia</taxon>
        <taxon>Lophotrochozoa</taxon>
        <taxon>Platyhelminthes</taxon>
        <taxon>Rhabditophora</taxon>
        <taxon>Macrostomorpha</taxon>
        <taxon>Macrostomida</taxon>
        <taxon>Macrostomidae</taxon>
        <taxon>Macrostomum</taxon>
    </lineage>
</organism>
<evidence type="ECO:0000256" key="7">
    <source>
        <dbReference type="SAM" id="MobiDB-lite"/>
    </source>
</evidence>
<feature type="binding site" evidence="6">
    <location>
        <position position="1209"/>
    </location>
    <ligand>
        <name>Zn(2+)</name>
        <dbReference type="ChEBI" id="CHEBI:29105"/>
    </ligand>
</feature>
<feature type="domain" description="Neutral/alkaline non-lysosomal ceramidase C-terminal" evidence="9">
    <location>
        <begin position="1619"/>
        <end position="1784"/>
    </location>
</feature>
<feature type="binding site" evidence="6">
    <location>
        <position position="1588"/>
    </location>
    <ligand>
        <name>Zn(2+)</name>
        <dbReference type="ChEBI" id="CHEBI:29105"/>
    </ligand>
</feature>
<dbReference type="Gene3D" id="2.60.40.2300">
    <property type="entry name" value="Neutral/alkaline non-lysosomal ceramidase, C-terminal domain"/>
    <property type="match status" value="1"/>
</dbReference>
<dbReference type="EC" id="3.5.1.23" evidence="2"/>
<dbReference type="PANTHER" id="PTHR12670:SF1">
    <property type="entry name" value="NEUTRAL CERAMIDASE"/>
    <property type="match status" value="1"/>
</dbReference>
<dbReference type="Proteomes" id="UP000095280">
    <property type="component" value="Unplaced"/>
</dbReference>
<dbReference type="GO" id="GO:0046872">
    <property type="term" value="F:metal ion binding"/>
    <property type="evidence" value="ECO:0007669"/>
    <property type="project" value="UniProtKB-KW"/>
</dbReference>
<feature type="domain" description="Neutral/alkaline non-lysosomal ceramidase N-terminal" evidence="8">
    <location>
        <begin position="1120"/>
        <end position="1617"/>
    </location>
</feature>
<evidence type="ECO:0000256" key="5">
    <source>
        <dbReference type="PIRSR" id="PIRSR606823-1"/>
    </source>
</evidence>